<dbReference type="EMBL" id="LHYE01000001">
    <property type="protein sequence ID" value="KXB07749.1"/>
    <property type="molecule type" value="Genomic_DNA"/>
</dbReference>
<proteinExistence type="predicted"/>
<comment type="caution">
    <text evidence="2">The sequence shown here is derived from an EMBL/GenBank/DDBJ whole genome shotgun (WGS) entry which is preliminary data.</text>
</comment>
<accession>A0A133VMT6</accession>
<dbReference type="Pfam" id="PF01609">
    <property type="entry name" value="DDE_Tnp_1"/>
    <property type="match status" value="1"/>
</dbReference>
<evidence type="ECO:0000313" key="3">
    <source>
        <dbReference type="Proteomes" id="UP000070263"/>
    </source>
</evidence>
<feature type="domain" description="Transposase IS4-like" evidence="1">
    <location>
        <begin position="156"/>
        <end position="320"/>
    </location>
</feature>
<dbReference type="InterPro" id="IPR002559">
    <property type="entry name" value="Transposase_11"/>
</dbReference>
<organism evidence="2 3">
    <name type="scientific">candidate division MSBL1 archaeon SCGC-AAA382A20</name>
    <dbReference type="NCBI Taxonomy" id="1698280"/>
    <lineage>
        <taxon>Archaea</taxon>
        <taxon>Methanobacteriati</taxon>
        <taxon>Methanobacteriota</taxon>
        <taxon>candidate division MSBL1</taxon>
    </lineage>
</organism>
<keyword evidence="3" id="KW-1185">Reference proteome</keyword>
<dbReference type="AlphaFoldDB" id="A0A133VMT6"/>
<dbReference type="GO" id="GO:0003677">
    <property type="term" value="F:DNA binding"/>
    <property type="evidence" value="ECO:0007669"/>
    <property type="project" value="InterPro"/>
</dbReference>
<gene>
    <name evidence="2" type="ORF">AKJ51_00100</name>
</gene>
<evidence type="ECO:0000259" key="1">
    <source>
        <dbReference type="Pfam" id="PF01609"/>
    </source>
</evidence>
<dbReference type="GO" id="GO:0006313">
    <property type="term" value="P:DNA transposition"/>
    <property type="evidence" value="ECO:0007669"/>
    <property type="project" value="InterPro"/>
</dbReference>
<protein>
    <recommendedName>
        <fullName evidence="1">Transposase IS4-like domain-containing protein</fullName>
    </recommendedName>
</protein>
<reference evidence="2 3" key="1">
    <citation type="journal article" date="2016" name="Sci. Rep.">
        <title>Metabolic traits of an uncultured archaeal lineage -MSBL1- from brine pools of the Red Sea.</title>
        <authorList>
            <person name="Mwirichia R."/>
            <person name="Alam I."/>
            <person name="Rashid M."/>
            <person name="Vinu M."/>
            <person name="Ba-Alawi W."/>
            <person name="Anthony Kamau A."/>
            <person name="Kamanda Ngugi D."/>
            <person name="Goker M."/>
            <person name="Klenk H.P."/>
            <person name="Bajic V."/>
            <person name="Stingl U."/>
        </authorList>
    </citation>
    <scope>NUCLEOTIDE SEQUENCE [LARGE SCALE GENOMIC DNA]</scope>
    <source>
        <strain evidence="2">SCGC-AAA382A20</strain>
    </source>
</reference>
<evidence type="ECO:0000313" key="2">
    <source>
        <dbReference type="EMBL" id="KXB07749.1"/>
    </source>
</evidence>
<dbReference type="Proteomes" id="UP000070263">
    <property type="component" value="Unassembled WGS sequence"/>
</dbReference>
<dbReference type="GO" id="GO:0004803">
    <property type="term" value="F:transposase activity"/>
    <property type="evidence" value="ECO:0007669"/>
    <property type="project" value="InterPro"/>
</dbReference>
<name>A0A133VMT6_9EURY</name>
<sequence length="364" mass="42945">MLKEFTIEEINKGNLDKEGLMDTAVSFAETVREDILQKWHREETVLADKKLNEYVLIEGIIQILGINVRVFYHLLELDERFSDAMRIEHLTDLESFKDFDRKRKNLKVRLKNVSKRNLKNKGRETYVLDNVVLEVDLNKYRKGKKIKKDNYDSEFIHSTTKGTVAGFRLSMLVNITNCSLKKTNIYPIDTPKKDIWEEMVIDEIGTYNGNIKVVIADGGFFAYENYRKSVHNRIVPVINPRSDCRENLKEMLKNLPPKLEWFEENNKETTDQLVDEYKEILNQAVEKSLNYDKYKETRSKIELVFKIAKEIFGMNNLHVYHEKGALWKAFPALYLSSLFYQFLEMNEVNEHRAIELIAQKRDAW</sequence>